<dbReference type="InterPro" id="IPR043129">
    <property type="entry name" value="ATPase_NBD"/>
</dbReference>
<evidence type="ECO:0000256" key="1">
    <source>
        <dbReference type="ARBA" id="ARBA00022741"/>
    </source>
</evidence>
<dbReference type="Pfam" id="PF00012">
    <property type="entry name" value="HSP70"/>
    <property type="match status" value="1"/>
</dbReference>
<sequence length="426" mass="46101">MTRAKAAGTAAAAIGIDFGTSNSAIASAVAEGPARLLPLEGSATAMPTALFFNAEDRSTHFGREAVALYLAGTEGRLMRSLKSLLGSALMQEQTAVYDGMLSFEDIIARYLQELATRAERELGHRPERAVIGRPVHFVDDDTKRDQRAEDSLRHAARVAGFREVSFQLEPIAAAFDYEQRVTRESLILIADIGGGTSDFTIVRVGPDRIARNDRSDDVLATSGVHIGGTDFDQRLNLERVMPLLGFRHLGPQGREVPSTVFFELSTWHLIHWQQTPKAIRQTQLLRSNYSDTRLHDRLMRVLKQADGHRIANAVEQAKIEASVSDAEVLIELDSAEPGLTTTLTPLDMALQLAAQLESVVACAHACVHRAGLRSGDLDAIYLTGGSSALRPFQQALRHGFVGVPVVEGDLFGGVAAGLAYAARGKA</sequence>
<evidence type="ECO:0000313" key="3">
    <source>
        <dbReference type="EMBL" id="MEJ8820865.1"/>
    </source>
</evidence>
<dbReference type="PRINTS" id="PR00301">
    <property type="entry name" value="HEATSHOCK70"/>
</dbReference>
<dbReference type="EMBL" id="JBBKZV010000001">
    <property type="protein sequence ID" value="MEJ8820865.1"/>
    <property type="molecule type" value="Genomic_DNA"/>
</dbReference>
<gene>
    <name evidence="3" type="ORF">WKW80_02295</name>
</gene>
<dbReference type="Proteomes" id="UP001363010">
    <property type="component" value="Unassembled WGS sequence"/>
</dbReference>
<dbReference type="Gene3D" id="3.30.420.40">
    <property type="match status" value="3"/>
</dbReference>
<accession>A0ABU8VSX3</accession>
<dbReference type="Gene3D" id="3.90.640.10">
    <property type="entry name" value="Actin, Chain A, domain 4"/>
    <property type="match status" value="1"/>
</dbReference>
<reference evidence="3 4" key="1">
    <citation type="submission" date="2024-03" db="EMBL/GenBank/DDBJ databases">
        <title>Novel species of the genus Variovorax.</title>
        <authorList>
            <person name="Liu Q."/>
            <person name="Xin Y.-H."/>
        </authorList>
    </citation>
    <scope>NUCLEOTIDE SEQUENCE [LARGE SCALE GENOMIC DNA]</scope>
    <source>
        <strain evidence="3 4">KACC 18501</strain>
    </source>
</reference>
<dbReference type="SUPFAM" id="SSF53067">
    <property type="entry name" value="Actin-like ATPase domain"/>
    <property type="match status" value="2"/>
</dbReference>
<proteinExistence type="predicted"/>
<name>A0ABU8VSX3_9BURK</name>
<evidence type="ECO:0000313" key="4">
    <source>
        <dbReference type="Proteomes" id="UP001363010"/>
    </source>
</evidence>
<evidence type="ECO:0000256" key="2">
    <source>
        <dbReference type="ARBA" id="ARBA00022840"/>
    </source>
</evidence>
<keyword evidence="4" id="KW-1185">Reference proteome</keyword>
<dbReference type="RefSeq" id="WP_340361895.1">
    <property type="nucleotide sequence ID" value="NZ_JBBKZV010000001.1"/>
</dbReference>
<keyword evidence="1" id="KW-0547">Nucleotide-binding</keyword>
<dbReference type="PANTHER" id="PTHR19375">
    <property type="entry name" value="HEAT SHOCK PROTEIN 70KDA"/>
    <property type="match status" value="1"/>
</dbReference>
<dbReference type="InterPro" id="IPR013126">
    <property type="entry name" value="Hsp_70_fam"/>
</dbReference>
<organism evidence="3 4">
    <name type="scientific">Variovorax humicola</name>
    <dbReference type="NCBI Taxonomy" id="1769758"/>
    <lineage>
        <taxon>Bacteria</taxon>
        <taxon>Pseudomonadati</taxon>
        <taxon>Pseudomonadota</taxon>
        <taxon>Betaproteobacteria</taxon>
        <taxon>Burkholderiales</taxon>
        <taxon>Comamonadaceae</taxon>
        <taxon>Variovorax</taxon>
    </lineage>
</organism>
<dbReference type="CDD" id="cd10231">
    <property type="entry name" value="ASKHA_NBD_HSP70_YegD-like"/>
    <property type="match status" value="1"/>
</dbReference>
<keyword evidence="2" id="KW-0067">ATP-binding</keyword>
<dbReference type="InterPro" id="IPR042054">
    <property type="entry name" value="YegD-like"/>
</dbReference>
<protein>
    <submittedName>
        <fullName evidence="3">Hsp70 family protein</fullName>
    </submittedName>
</protein>
<comment type="caution">
    <text evidence="3">The sequence shown here is derived from an EMBL/GenBank/DDBJ whole genome shotgun (WGS) entry which is preliminary data.</text>
</comment>